<dbReference type="GO" id="GO:0006396">
    <property type="term" value="P:RNA processing"/>
    <property type="evidence" value="ECO:0007669"/>
    <property type="project" value="InterPro"/>
</dbReference>
<comment type="caution">
    <text evidence="6">Lacks conserved residue(s) required for the propagation of feature annotation.</text>
</comment>
<feature type="binding site" evidence="6">
    <location>
        <position position="347"/>
    </location>
    <ligand>
        <name>S-adenosyl-L-methionine</name>
        <dbReference type="ChEBI" id="CHEBI:59789"/>
    </ligand>
</feature>
<evidence type="ECO:0000256" key="1">
    <source>
        <dbReference type="ARBA" id="ARBA00022603"/>
    </source>
</evidence>
<keyword evidence="3 6" id="KW-0949">S-adenosyl-L-methionine</keyword>
<sequence>MILSRTTLSRLFHRLLSLNCCHGKQQQERGLYKVSFKRNSPKRMQTVTLENQYQRLMESAAPLSKFPYETQLEIKRCALMTALKKVVNIVKHNRVGAFTSEMEKMAEQNQGCICPLLDMMPSPKPEGFRNKEELNIWLGANGDPNTVGLMIGRGESGLCVPNDQLLNTKPLHNEVVKTFKSFLAQSKFKRRDPDRNDITAHWSKVLIRSNEQGHVMLVPDLSCRQITQEVVDEAKEELRSYYSSGLQMLHGVHSLFMRVRRRGNKTHHHQYHICGDTHIYEEVLGYKFRISPEAFFQLNTPGAEVLYSVVQNLFKDRNVEMVLDIGCGTGTIGVVTSSLVNRVIGLDVIKQAIEDAEFNADLNGVSNASFHVGSARALLKSFMADGSILTDETVAIVNPNRNGLNKKAILRLRCCKAIKHLIFISCKPHGNAVVNFADLIVPERVDHPGQPFKAVQAVGVDMFPQTIHSELVLLFQR</sequence>
<dbReference type="InterPro" id="IPR010280">
    <property type="entry name" value="U5_MeTrfase_fam"/>
</dbReference>
<dbReference type="EC" id="2.1.1.35" evidence="4"/>
<reference evidence="8 9" key="1">
    <citation type="submission" date="2024-02" db="EMBL/GenBank/DDBJ databases">
        <title>Chromosome-scale genome assembly of the rough periwinkle Littorina saxatilis.</title>
        <authorList>
            <person name="De Jode A."/>
            <person name="Faria R."/>
            <person name="Formenti G."/>
            <person name="Sims Y."/>
            <person name="Smith T.P."/>
            <person name="Tracey A."/>
            <person name="Wood J.M.D."/>
            <person name="Zagrodzka Z.B."/>
            <person name="Johannesson K."/>
            <person name="Butlin R.K."/>
            <person name="Leder E.H."/>
        </authorList>
    </citation>
    <scope>NUCLEOTIDE SEQUENCE [LARGE SCALE GENOMIC DNA]</scope>
    <source>
        <strain evidence="8">Snail1</strain>
        <tissue evidence="8">Muscle</tissue>
    </source>
</reference>
<dbReference type="PANTHER" id="PTHR45904:SF1">
    <property type="entry name" value="TRNA (URACIL-5-)-METHYLTRANSFERASE HOMOLOG B"/>
    <property type="match status" value="1"/>
</dbReference>
<proteinExistence type="inferred from homology"/>
<evidence type="ECO:0000256" key="6">
    <source>
        <dbReference type="PROSITE-ProRule" id="PRU01024"/>
    </source>
</evidence>
<feature type="binding site" evidence="6">
    <location>
        <position position="398"/>
    </location>
    <ligand>
        <name>S-adenosyl-L-methionine</name>
        <dbReference type="ChEBI" id="CHEBI:59789"/>
    </ligand>
</feature>
<dbReference type="SUPFAM" id="SSF53335">
    <property type="entry name" value="S-adenosyl-L-methionine-dependent methyltransferases"/>
    <property type="match status" value="1"/>
</dbReference>
<keyword evidence="2 6" id="KW-0808">Transferase</keyword>
<dbReference type="Pfam" id="PF13847">
    <property type="entry name" value="Methyltransf_31"/>
    <property type="match status" value="1"/>
</dbReference>
<dbReference type="PROSITE" id="PS51687">
    <property type="entry name" value="SAM_MT_RNA_M5U"/>
    <property type="match status" value="1"/>
</dbReference>
<keyword evidence="9" id="KW-1185">Reference proteome</keyword>
<dbReference type="Gene3D" id="2.40.50.1070">
    <property type="match status" value="1"/>
</dbReference>
<dbReference type="PANTHER" id="PTHR45904">
    <property type="entry name" value="TRNA (URACIL-5-)-METHYLTRANSFERASE"/>
    <property type="match status" value="1"/>
</dbReference>
<organism evidence="8 9">
    <name type="scientific">Littorina saxatilis</name>
    <dbReference type="NCBI Taxonomy" id="31220"/>
    <lineage>
        <taxon>Eukaryota</taxon>
        <taxon>Metazoa</taxon>
        <taxon>Spiralia</taxon>
        <taxon>Lophotrochozoa</taxon>
        <taxon>Mollusca</taxon>
        <taxon>Gastropoda</taxon>
        <taxon>Caenogastropoda</taxon>
        <taxon>Littorinimorpha</taxon>
        <taxon>Littorinoidea</taxon>
        <taxon>Littorinidae</taxon>
        <taxon>Littorina</taxon>
    </lineage>
</organism>
<evidence type="ECO:0000256" key="5">
    <source>
        <dbReference type="ARBA" id="ARBA00047278"/>
    </source>
</evidence>
<protein>
    <recommendedName>
        <fullName evidence="4">tRNA (uracil(54)-C(5))-methyltransferase</fullName>
        <ecNumber evidence="4">2.1.1.35</ecNumber>
    </recommendedName>
</protein>
<gene>
    <name evidence="8" type="ORF">V1264_015463</name>
</gene>
<evidence type="ECO:0000256" key="3">
    <source>
        <dbReference type="ARBA" id="ARBA00022691"/>
    </source>
</evidence>
<name>A0AAN9BLS0_9CAEN</name>
<comment type="catalytic activity">
    <reaction evidence="5">
        <text>uridine(54) in tRNA + S-adenosyl-L-methionine = 5-methyluridine(54) in tRNA + S-adenosyl-L-homocysteine + H(+)</text>
        <dbReference type="Rhea" id="RHEA:42712"/>
        <dbReference type="Rhea" id="RHEA-COMP:10167"/>
        <dbReference type="Rhea" id="RHEA-COMP:10193"/>
        <dbReference type="ChEBI" id="CHEBI:15378"/>
        <dbReference type="ChEBI" id="CHEBI:57856"/>
        <dbReference type="ChEBI" id="CHEBI:59789"/>
        <dbReference type="ChEBI" id="CHEBI:65315"/>
        <dbReference type="ChEBI" id="CHEBI:74447"/>
        <dbReference type="EC" id="2.1.1.35"/>
    </reaction>
    <physiologicalReaction direction="left-to-right" evidence="5">
        <dbReference type="Rhea" id="RHEA:42713"/>
    </physiologicalReaction>
</comment>
<evidence type="ECO:0000256" key="4">
    <source>
        <dbReference type="ARBA" id="ARBA00033763"/>
    </source>
</evidence>
<dbReference type="CDD" id="cd02440">
    <property type="entry name" value="AdoMet_MTases"/>
    <property type="match status" value="1"/>
</dbReference>
<evidence type="ECO:0000313" key="9">
    <source>
        <dbReference type="Proteomes" id="UP001374579"/>
    </source>
</evidence>
<dbReference type="EMBL" id="JBAMIC010000004">
    <property type="protein sequence ID" value="KAK7107563.1"/>
    <property type="molecule type" value="Genomic_DNA"/>
</dbReference>
<dbReference type="InterPro" id="IPR029063">
    <property type="entry name" value="SAM-dependent_MTases_sf"/>
</dbReference>
<dbReference type="GO" id="GO:0032259">
    <property type="term" value="P:methylation"/>
    <property type="evidence" value="ECO:0007669"/>
    <property type="project" value="UniProtKB-KW"/>
</dbReference>
<feature type="domain" description="Methyltransferase" evidence="7">
    <location>
        <begin position="321"/>
        <end position="387"/>
    </location>
</feature>
<keyword evidence="1 6" id="KW-0489">Methyltransferase</keyword>
<feature type="binding site" evidence="6">
    <location>
        <position position="297"/>
    </location>
    <ligand>
        <name>S-adenosyl-L-methionine</name>
        <dbReference type="ChEBI" id="CHEBI:59789"/>
    </ligand>
</feature>
<dbReference type="AlphaFoldDB" id="A0AAN9BLS0"/>
<dbReference type="Proteomes" id="UP001374579">
    <property type="component" value="Unassembled WGS sequence"/>
</dbReference>
<feature type="active site" description="Nucleophile" evidence="6">
    <location>
        <position position="426"/>
    </location>
</feature>
<dbReference type="GO" id="GO:0003723">
    <property type="term" value="F:RNA binding"/>
    <property type="evidence" value="ECO:0007669"/>
    <property type="project" value="TreeGrafter"/>
</dbReference>
<comment type="caution">
    <text evidence="8">The sequence shown here is derived from an EMBL/GenBank/DDBJ whole genome shotgun (WGS) entry which is preliminary data.</text>
</comment>
<comment type="similarity">
    <text evidence="6">Belongs to the class I-like SAM-binding methyltransferase superfamily. RNA M5U methyltransferase family.</text>
</comment>
<evidence type="ECO:0000259" key="7">
    <source>
        <dbReference type="Pfam" id="PF13847"/>
    </source>
</evidence>
<dbReference type="InterPro" id="IPR045850">
    <property type="entry name" value="TRM2_met"/>
</dbReference>
<evidence type="ECO:0000256" key="2">
    <source>
        <dbReference type="ARBA" id="ARBA00022679"/>
    </source>
</evidence>
<accession>A0AAN9BLS0</accession>
<dbReference type="Gene3D" id="3.40.50.150">
    <property type="entry name" value="Vaccinia Virus protein VP39"/>
    <property type="match status" value="1"/>
</dbReference>
<dbReference type="InterPro" id="IPR025714">
    <property type="entry name" value="Methyltranfer_dom"/>
</dbReference>
<evidence type="ECO:0000313" key="8">
    <source>
        <dbReference type="EMBL" id="KAK7107563.1"/>
    </source>
</evidence>
<dbReference type="GO" id="GO:0030697">
    <property type="term" value="F:tRNA (uracil(54)-C5)-methyltransferase activity, S-adenosyl methionine-dependent"/>
    <property type="evidence" value="ECO:0007669"/>
    <property type="project" value="UniProtKB-EC"/>
</dbReference>